<sequence length="209" mass="22887">MEDLEFVTNECVRLGARQRLALTALNATKVRSVSMAFLFDAGKGDSFYRVNDGLDAVWLDLRGIEPASIKELMRARDEAERWVTRLEEIEGEAAGFAADSVSATVSAISDFIEPHPEAATNSIILVAEISSAIASFLAEHRKLEGEYFLAGESAAESSLSETRSDLGFFQDFGAADFPVTRFKRRAGARNLRLGEQMKSVLEADSTRLA</sequence>
<organism evidence="1 2">
    <name type="scientific">Kineosporia succinea</name>
    <dbReference type="NCBI Taxonomy" id="84632"/>
    <lineage>
        <taxon>Bacteria</taxon>
        <taxon>Bacillati</taxon>
        <taxon>Actinomycetota</taxon>
        <taxon>Actinomycetes</taxon>
        <taxon>Kineosporiales</taxon>
        <taxon>Kineosporiaceae</taxon>
        <taxon>Kineosporia</taxon>
    </lineage>
</organism>
<protein>
    <submittedName>
        <fullName evidence="1">Uncharacterized protein</fullName>
    </submittedName>
</protein>
<gene>
    <name evidence="1" type="ORF">J2S57_005929</name>
</gene>
<dbReference type="EMBL" id="JAUSQZ010000001">
    <property type="protein sequence ID" value="MDP9830180.1"/>
    <property type="molecule type" value="Genomic_DNA"/>
</dbReference>
<reference evidence="1 2" key="1">
    <citation type="submission" date="2023-07" db="EMBL/GenBank/DDBJ databases">
        <title>Sequencing the genomes of 1000 actinobacteria strains.</title>
        <authorList>
            <person name="Klenk H.-P."/>
        </authorList>
    </citation>
    <scope>NUCLEOTIDE SEQUENCE [LARGE SCALE GENOMIC DNA]</scope>
    <source>
        <strain evidence="1 2">DSM 44388</strain>
    </source>
</reference>
<keyword evidence="2" id="KW-1185">Reference proteome</keyword>
<name>A0ABT9PDX2_9ACTN</name>
<accession>A0ABT9PDX2</accession>
<evidence type="ECO:0000313" key="1">
    <source>
        <dbReference type="EMBL" id="MDP9830180.1"/>
    </source>
</evidence>
<proteinExistence type="predicted"/>
<evidence type="ECO:0000313" key="2">
    <source>
        <dbReference type="Proteomes" id="UP001235712"/>
    </source>
</evidence>
<dbReference type="Proteomes" id="UP001235712">
    <property type="component" value="Unassembled WGS sequence"/>
</dbReference>
<comment type="caution">
    <text evidence="1">The sequence shown here is derived from an EMBL/GenBank/DDBJ whole genome shotgun (WGS) entry which is preliminary data.</text>
</comment>